<feature type="non-terminal residue" evidence="4">
    <location>
        <position position="1"/>
    </location>
</feature>
<keyword evidence="2" id="KW-1015">Disulfide bond</keyword>
<organism evidence="4 5">
    <name type="scientific">Centropus bengalensis</name>
    <name type="common">lesser coucal</name>
    <dbReference type="NCBI Taxonomy" id="1463675"/>
    <lineage>
        <taxon>Eukaryota</taxon>
        <taxon>Metazoa</taxon>
        <taxon>Chordata</taxon>
        <taxon>Craniata</taxon>
        <taxon>Vertebrata</taxon>
        <taxon>Euteleostomi</taxon>
        <taxon>Archelosauria</taxon>
        <taxon>Archosauria</taxon>
        <taxon>Dinosauria</taxon>
        <taxon>Saurischia</taxon>
        <taxon>Theropoda</taxon>
        <taxon>Coelurosauria</taxon>
        <taxon>Aves</taxon>
        <taxon>Neognathae</taxon>
        <taxon>Neoaves</taxon>
        <taxon>Otidimorphae</taxon>
        <taxon>Cuculiformes</taxon>
        <taxon>Centropidae</taxon>
        <taxon>Centropus</taxon>
    </lineage>
</organism>
<evidence type="ECO:0000259" key="3">
    <source>
        <dbReference type="PROSITE" id="PS50041"/>
    </source>
</evidence>
<dbReference type="InterPro" id="IPR016187">
    <property type="entry name" value="CTDL_fold"/>
</dbReference>
<dbReference type="Gene3D" id="3.10.100.10">
    <property type="entry name" value="Mannose-Binding Protein A, subunit A"/>
    <property type="match status" value="1"/>
</dbReference>
<feature type="domain" description="C-type lectin" evidence="3">
    <location>
        <begin position="11"/>
        <end position="102"/>
    </location>
</feature>
<dbReference type="SUPFAM" id="SSF56436">
    <property type="entry name" value="C-type lectin-like"/>
    <property type="match status" value="1"/>
</dbReference>
<evidence type="ECO:0000313" key="5">
    <source>
        <dbReference type="Proteomes" id="UP000632886"/>
    </source>
</evidence>
<dbReference type="PANTHER" id="PTHR46746">
    <property type="entry name" value="KILLER CELL LECTIN-LIKE RECEPTOR SUBFAMILY F MEMBER 2"/>
    <property type="match status" value="1"/>
</dbReference>
<gene>
    <name evidence="4" type="primary">Clec4e_1</name>
    <name evidence="4" type="ORF">CENBEN_R04202</name>
</gene>
<proteinExistence type="predicted"/>
<reference evidence="4 5" key="1">
    <citation type="submission" date="2020-02" db="EMBL/GenBank/DDBJ databases">
        <title>Bird 10,000 Genomes (B10K) Project - Family phase.</title>
        <authorList>
            <person name="Zhang G."/>
        </authorList>
    </citation>
    <scope>NUCLEOTIDE SEQUENCE [LARGE SCALE GENOMIC DNA]</scope>
    <source>
        <strain evidence="4">B10K-DU-017-21</strain>
    </source>
</reference>
<dbReference type="EMBL" id="WBNK01000036">
    <property type="protein sequence ID" value="NXX88332.1"/>
    <property type="molecule type" value="Genomic_DNA"/>
</dbReference>
<accession>A0A852LHB4</accession>
<dbReference type="InterPro" id="IPR016186">
    <property type="entry name" value="C-type_lectin-like/link_sf"/>
</dbReference>
<name>A0A852LHB4_9AVES</name>
<dbReference type="Proteomes" id="UP000632886">
    <property type="component" value="Unassembled WGS sequence"/>
</dbReference>
<feature type="non-terminal residue" evidence="4">
    <location>
        <position position="102"/>
    </location>
</feature>
<protein>
    <submittedName>
        <fullName evidence="4">CLC4E protein</fullName>
    </submittedName>
</protein>
<dbReference type="Pfam" id="PF00059">
    <property type="entry name" value="Lectin_C"/>
    <property type="match status" value="1"/>
</dbReference>
<sequence>WMCCPNGWIRFKKSCYYMSGDQMDRNESEQNCTGMGSHLVVINTKAEQVELKSPKGKNYYIGLRAQVVGQWQWVDQTPYNGTAAFWRQGEPSNVTAELCAVI</sequence>
<dbReference type="InterPro" id="IPR001304">
    <property type="entry name" value="C-type_lectin-like"/>
</dbReference>
<dbReference type="SMART" id="SM00034">
    <property type="entry name" value="CLECT"/>
    <property type="match status" value="1"/>
</dbReference>
<dbReference type="AlphaFoldDB" id="A0A852LHB4"/>
<comment type="caution">
    <text evidence="4">The sequence shown here is derived from an EMBL/GenBank/DDBJ whole genome shotgun (WGS) entry which is preliminary data.</text>
</comment>
<evidence type="ECO:0000256" key="1">
    <source>
        <dbReference type="ARBA" id="ARBA00022734"/>
    </source>
</evidence>
<dbReference type="PANTHER" id="PTHR46746:SF9">
    <property type="entry name" value="CD209 ANTIGEN-LIKE PROTEIN C-LIKE"/>
    <property type="match status" value="1"/>
</dbReference>
<evidence type="ECO:0000313" key="4">
    <source>
        <dbReference type="EMBL" id="NXX88332.1"/>
    </source>
</evidence>
<keyword evidence="1" id="KW-0430">Lectin</keyword>
<evidence type="ECO:0000256" key="2">
    <source>
        <dbReference type="ARBA" id="ARBA00023157"/>
    </source>
</evidence>
<dbReference type="PROSITE" id="PS50041">
    <property type="entry name" value="C_TYPE_LECTIN_2"/>
    <property type="match status" value="1"/>
</dbReference>
<dbReference type="InterPro" id="IPR051379">
    <property type="entry name" value="C-type_Lectin_Receptor_IMM"/>
</dbReference>
<keyword evidence="5" id="KW-1185">Reference proteome</keyword>
<dbReference type="GO" id="GO:0030246">
    <property type="term" value="F:carbohydrate binding"/>
    <property type="evidence" value="ECO:0007669"/>
    <property type="project" value="UniProtKB-KW"/>
</dbReference>